<gene>
    <name evidence="2" type="ORF">CINCED_3A013756</name>
</gene>
<dbReference type="InterPro" id="IPR043128">
    <property type="entry name" value="Rev_trsase/Diguanyl_cyclase"/>
</dbReference>
<evidence type="ECO:0000313" key="2">
    <source>
        <dbReference type="EMBL" id="VVC39636.1"/>
    </source>
</evidence>
<sequence length="86" mass="9675">MFEVQSGLKQGDAMSPLLFNLALEKNNRDISVNHEMELNGKNVMLAYADDIVIIGDTENDVVEATRKLIESSHRMNLTINEEKPNT</sequence>
<name>A0A5E4N4P5_9HEMI</name>
<keyword evidence="3" id="KW-1185">Reference proteome</keyword>
<organism evidence="2 3">
    <name type="scientific">Cinara cedri</name>
    <dbReference type="NCBI Taxonomy" id="506608"/>
    <lineage>
        <taxon>Eukaryota</taxon>
        <taxon>Metazoa</taxon>
        <taxon>Ecdysozoa</taxon>
        <taxon>Arthropoda</taxon>
        <taxon>Hexapoda</taxon>
        <taxon>Insecta</taxon>
        <taxon>Pterygota</taxon>
        <taxon>Neoptera</taxon>
        <taxon>Paraneoptera</taxon>
        <taxon>Hemiptera</taxon>
        <taxon>Sternorrhyncha</taxon>
        <taxon>Aphidomorpha</taxon>
        <taxon>Aphidoidea</taxon>
        <taxon>Aphididae</taxon>
        <taxon>Lachninae</taxon>
        <taxon>Cinara</taxon>
    </lineage>
</organism>
<dbReference type="GO" id="GO:0003964">
    <property type="term" value="F:RNA-directed DNA polymerase activity"/>
    <property type="evidence" value="ECO:0007669"/>
    <property type="project" value="UniProtKB-KW"/>
</dbReference>
<keyword evidence="2" id="KW-0548">Nucleotidyltransferase</keyword>
<dbReference type="EMBL" id="CABPRJ010001896">
    <property type="protein sequence ID" value="VVC39636.1"/>
    <property type="molecule type" value="Genomic_DNA"/>
</dbReference>
<feature type="domain" description="Reverse transcriptase" evidence="1">
    <location>
        <begin position="1"/>
        <end position="86"/>
    </location>
</feature>
<dbReference type="Pfam" id="PF00078">
    <property type="entry name" value="RVT_1"/>
    <property type="match status" value="1"/>
</dbReference>
<reference evidence="2 3" key="1">
    <citation type="submission" date="2019-08" db="EMBL/GenBank/DDBJ databases">
        <authorList>
            <person name="Alioto T."/>
            <person name="Alioto T."/>
            <person name="Gomez Garrido J."/>
        </authorList>
    </citation>
    <scope>NUCLEOTIDE SEQUENCE [LARGE SCALE GENOMIC DNA]</scope>
</reference>
<dbReference type="SUPFAM" id="SSF56672">
    <property type="entry name" value="DNA/RNA polymerases"/>
    <property type="match status" value="1"/>
</dbReference>
<dbReference type="Proteomes" id="UP000325440">
    <property type="component" value="Unassembled WGS sequence"/>
</dbReference>
<dbReference type="PANTHER" id="PTHR47027">
    <property type="entry name" value="REVERSE TRANSCRIPTASE DOMAIN-CONTAINING PROTEIN"/>
    <property type="match status" value="1"/>
</dbReference>
<dbReference type="PROSITE" id="PS50878">
    <property type="entry name" value="RT_POL"/>
    <property type="match status" value="1"/>
</dbReference>
<protein>
    <submittedName>
        <fullName evidence="2">Reverse transcriptase domain</fullName>
    </submittedName>
</protein>
<dbReference type="PANTHER" id="PTHR47027:SF20">
    <property type="entry name" value="REVERSE TRANSCRIPTASE-LIKE PROTEIN WITH RNA-DIRECTED DNA POLYMERASE DOMAIN"/>
    <property type="match status" value="1"/>
</dbReference>
<dbReference type="InterPro" id="IPR043502">
    <property type="entry name" value="DNA/RNA_pol_sf"/>
</dbReference>
<dbReference type="Gene3D" id="3.30.70.270">
    <property type="match status" value="1"/>
</dbReference>
<evidence type="ECO:0000259" key="1">
    <source>
        <dbReference type="PROSITE" id="PS50878"/>
    </source>
</evidence>
<dbReference type="AlphaFoldDB" id="A0A5E4N4P5"/>
<dbReference type="OrthoDB" id="6627741at2759"/>
<evidence type="ECO:0000313" key="3">
    <source>
        <dbReference type="Proteomes" id="UP000325440"/>
    </source>
</evidence>
<dbReference type="InterPro" id="IPR000477">
    <property type="entry name" value="RT_dom"/>
</dbReference>
<keyword evidence="2" id="KW-0695">RNA-directed DNA polymerase</keyword>
<accession>A0A5E4N4P5</accession>
<keyword evidence="2" id="KW-0808">Transferase</keyword>
<proteinExistence type="predicted"/>